<evidence type="ECO:0000256" key="5">
    <source>
        <dbReference type="ARBA" id="ARBA00004613"/>
    </source>
</evidence>
<keyword evidence="14" id="KW-1133">Transmembrane helix</keyword>
<dbReference type="GO" id="GO:0005125">
    <property type="term" value="F:cytokine activity"/>
    <property type="evidence" value="ECO:0007669"/>
    <property type="project" value="TreeGrafter"/>
</dbReference>
<keyword evidence="8" id="KW-1003">Cell membrane</keyword>
<dbReference type="GO" id="GO:0005856">
    <property type="term" value="C:cytoskeleton"/>
    <property type="evidence" value="ECO:0007669"/>
    <property type="project" value="UniProtKB-SubCell"/>
</dbReference>
<accession>A0A7M4FT02</accession>
<protein>
    <recommendedName>
        <fullName evidence="7">Kit ligand</fullName>
    </recommendedName>
    <alternativeName>
        <fullName evidence="21">Mast cell growth factor</fullName>
    </alternativeName>
    <alternativeName>
        <fullName evidence="23">Stem cell factor</fullName>
    </alternativeName>
    <alternativeName>
        <fullName evidence="22">c-Kit ligand</fullName>
    </alternativeName>
</protein>
<reference evidence="25" key="2">
    <citation type="submission" date="2025-09" db="UniProtKB">
        <authorList>
            <consortium name="Ensembl"/>
        </authorList>
    </citation>
    <scope>IDENTIFICATION</scope>
</reference>
<evidence type="ECO:0000256" key="13">
    <source>
        <dbReference type="ARBA" id="ARBA00022889"/>
    </source>
</evidence>
<evidence type="ECO:0000256" key="10">
    <source>
        <dbReference type="ARBA" id="ARBA00022525"/>
    </source>
</evidence>
<dbReference type="GO" id="GO:0007155">
    <property type="term" value="P:cell adhesion"/>
    <property type="evidence" value="ECO:0007669"/>
    <property type="project" value="UniProtKB-KW"/>
</dbReference>
<dbReference type="GO" id="GO:0008083">
    <property type="term" value="F:growth factor activity"/>
    <property type="evidence" value="ECO:0007669"/>
    <property type="project" value="UniProtKB-KW"/>
</dbReference>
<dbReference type="GO" id="GO:0030027">
    <property type="term" value="C:lamellipodium"/>
    <property type="evidence" value="ECO:0007669"/>
    <property type="project" value="UniProtKB-SubCell"/>
</dbReference>
<dbReference type="GO" id="GO:0005173">
    <property type="term" value="F:stem cell factor receptor binding"/>
    <property type="evidence" value="ECO:0007669"/>
    <property type="project" value="InterPro"/>
</dbReference>
<dbReference type="PANTHER" id="PTHR11574:SF0">
    <property type="entry name" value="KIT LIGAND"/>
    <property type="match status" value="1"/>
</dbReference>
<keyword evidence="17" id="KW-1015">Disulfide bond</keyword>
<evidence type="ECO:0000256" key="7">
    <source>
        <dbReference type="ARBA" id="ARBA00017304"/>
    </source>
</evidence>
<evidence type="ECO:0000313" key="26">
    <source>
        <dbReference type="Proteomes" id="UP000594220"/>
    </source>
</evidence>
<evidence type="ECO:0000256" key="17">
    <source>
        <dbReference type="ARBA" id="ARBA00023157"/>
    </source>
</evidence>
<feature type="chain" id="PRO_5029513323" description="Kit ligand" evidence="24">
    <location>
        <begin position="23"/>
        <end position="135"/>
    </location>
</feature>
<keyword evidence="11" id="KW-0812">Transmembrane</keyword>
<dbReference type="AlphaFoldDB" id="A0A7M4FT02"/>
<keyword evidence="15" id="KW-0339">Growth factor</keyword>
<evidence type="ECO:0000256" key="6">
    <source>
        <dbReference type="ARBA" id="ARBA00010419"/>
    </source>
</evidence>
<dbReference type="GO" id="GO:0005576">
    <property type="term" value="C:extracellular region"/>
    <property type="evidence" value="ECO:0007669"/>
    <property type="project" value="UniProtKB-SubCell"/>
</dbReference>
<keyword evidence="16" id="KW-0472">Membrane</keyword>
<feature type="signal peptide" evidence="24">
    <location>
        <begin position="1"/>
        <end position="22"/>
    </location>
</feature>
<name>A0A7M4FT02_CROPO</name>
<evidence type="ECO:0000256" key="4">
    <source>
        <dbReference type="ARBA" id="ARBA00004510"/>
    </source>
</evidence>
<dbReference type="Proteomes" id="UP000594220">
    <property type="component" value="Unplaced"/>
</dbReference>
<keyword evidence="20" id="KW-0966">Cell projection</keyword>
<evidence type="ECO:0000313" key="25">
    <source>
        <dbReference type="Ensembl" id="ENSCPRP00005005211.1"/>
    </source>
</evidence>
<dbReference type="Pfam" id="PF02404">
    <property type="entry name" value="SCF"/>
    <property type="match status" value="1"/>
</dbReference>
<evidence type="ECO:0000256" key="19">
    <source>
        <dbReference type="ARBA" id="ARBA00023212"/>
    </source>
</evidence>
<keyword evidence="9" id="KW-0963">Cytoplasm</keyword>
<keyword evidence="12 24" id="KW-0732">Signal</keyword>
<evidence type="ECO:0000256" key="1">
    <source>
        <dbReference type="ARBA" id="ARBA00004245"/>
    </source>
</evidence>
<organism evidence="25 26">
    <name type="scientific">Crocodylus porosus</name>
    <name type="common">Saltwater crocodile</name>
    <name type="synonym">Estuarine crocodile</name>
    <dbReference type="NCBI Taxonomy" id="8502"/>
    <lineage>
        <taxon>Eukaryota</taxon>
        <taxon>Metazoa</taxon>
        <taxon>Chordata</taxon>
        <taxon>Craniata</taxon>
        <taxon>Vertebrata</taxon>
        <taxon>Euteleostomi</taxon>
        <taxon>Archelosauria</taxon>
        <taxon>Archosauria</taxon>
        <taxon>Crocodylia</taxon>
        <taxon>Longirostres</taxon>
        <taxon>Crocodylidae</taxon>
        <taxon>Crocodylus</taxon>
    </lineage>
</organism>
<dbReference type="Ensembl" id="ENSCPRT00005006092.1">
    <property type="protein sequence ID" value="ENSCPRP00005005211.1"/>
    <property type="gene ID" value="ENSCPRG00005003730.1"/>
</dbReference>
<evidence type="ECO:0000256" key="15">
    <source>
        <dbReference type="ARBA" id="ARBA00023030"/>
    </source>
</evidence>
<keyword evidence="26" id="KW-1185">Reference proteome</keyword>
<evidence type="ECO:0000256" key="14">
    <source>
        <dbReference type="ARBA" id="ARBA00022989"/>
    </source>
</evidence>
<dbReference type="GeneTree" id="ENSGT00390000018272"/>
<dbReference type="GO" id="GO:0008284">
    <property type="term" value="P:positive regulation of cell population proliferation"/>
    <property type="evidence" value="ECO:0007669"/>
    <property type="project" value="TreeGrafter"/>
</dbReference>
<reference evidence="25" key="1">
    <citation type="submission" date="2025-08" db="UniProtKB">
        <authorList>
            <consortium name="Ensembl"/>
        </authorList>
    </citation>
    <scope>IDENTIFICATION</scope>
</reference>
<dbReference type="GO" id="GO:0030175">
    <property type="term" value="C:filopodium"/>
    <property type="evidence" value="ECO:0007669"/>
    <property type="project" value="UniProtKB-SubCell"/>
</dbReference>
<evidence type="ECO:0000256" key="2">
    <source>
        <dbReference type="ARBA" id="ARBA00004251"/>
    </source>
</evidence>
<keyword evidence="13" id="KW-0130">Cell adhesion</keyword>
<evidence type="ECO:0000256" key="20">
    <source>
        <dbReference type="ARBA" id="ARBA00023273"/>
    </source>
</evidence>
<evidence type="ECO:0000256" key="24">
    <source>
        <dbReference type="SAM" id="SignalP"/>
    </source>
</evidence>
<evidence type="ECO:0000256" key="16">
    <source>
        <dbReference type="ARBA" id="ARBA00023136"/>
    </source>
</evidence>
<evidence type="ECO:0000256" key="21">
    <source>
        <dbReference type="ARBA" id="ARBA00030364"/>
    </source>
</evidence>
<comment type="subcellular location">
    <subcellularLocation>
        <location evidence="2">Cell membrane</location>
        <topology evidence="2">Single-pass type I membrane protein</topology>
    </subcellularLocation>
    <subcellularLocation>
        <location evidence="3">Cell projection</location>
        <location evidence="3">Filopodium</location>
    </subcellularLocation>
    <subcellularLocation>
        <location evidence="4">Cell projection</location>
        <location evidence="4">Lamellipodium</location>
    </subcellularLocation>
    <subcellularLocation>
        <location evidence="1">Cytoplasm</location>
        <location evidence="1">Cytoskeleton</location>
    </subcellularLocation>
    <subcellularLocation>
        <location evidence="5">Secreted</location>
    </subcellularLocation>
</comment>
<keyword evidence="10" id="KW-0964">Secreted</keyword>
<evidence type="ECO:0000256" key="8">
    <source>
        <dbReference type="ARBA" id="ARBA00022475"/>
    </source>
</evidence>
<keyword evidence="18" id="KW-0325">Glycoprotein</keyword>
<dbReference type="InterPro" id="IPR009079">
    <property type="entry name" value="4_helix_cytokine-like_core"/>
</dbReference>
<dbReference type="InterPro" id="IPR003452">
    <property type="entry name" value="SCF"/>
</dbReference>
<keyword evidence="19" id="KW-0206">Cytoskeleton</keyword>
<sequence>RPKTQKNLTWIILLLLNPLVRAHRPCENPVTDDVNDIPKLIENLPNDYRITLKYIKKMESLPNHCWLHLMVPEFSKSLNNSLHKFSQISEALSNHSISNSLNSKIIVEFELNTPVLTARGHVKVNFDMSAANTRS</sequence>
<evidence type="ECO:0000256" key="3">
    <source>
        <dbReference type="ARBA" id="ARBA00004486"/>
    </source>
</evidence>
<dbReference type="OMA" id="REMRFHI"/>
<evidence type="ECO:0000256" key="11">
    <source>
        <dbReference type="ARBA" id="ARBA00022692"/>
    </source>
</evidence>
<dbReference type="PANTHER" id="PTHR11574">
    <property type="entry name" value="KIT LIGAND"/>
    <property type="match status" value="1"/>
</dbReference>
<dbReference type="Gene3D" id="1.20.1250.10">
    <property type="match status" value="1"/>
</dbReference>
<proteinExistence type="inferred from homology"/>
<evidence type="ECO:0000256" key="22">
    <source>
        <dbReference type="ARBA" id="ARBA00032898"/>
    </source>
</evidence>
<evidence type="ECO:0000256" key="12">
    <source>
        <dbReference type="ARBA" id="ARBA00022729"/>
    </source>
</evidence>
<dbReference type="GO" id="GO:0005886">
    <property type="term" value="C:plasma membrane"/>
    <property type="evidence" value="ECO:0007669"/>
    <property type="project" value="UniProtKB-SubCell"/>
</dbReference>
<dbReference type="SUPFAM" id="SSF47266">
    <property type="entry name" value="4-helical cytokines"/>
    <property type="match status" value="1"/>
</dbReference>
<evidence type="ECO:0000256" key="9">
    <source>
        <dbReference type="ARBA" id="ARBA00022490"/>
    </source>
</evidence>
<evidence type="ECO:0000256" key="23">
    <source>
        <dbReference type="ARBA" id="ARBA00033123"/>
    </source>
</evidence>
<evidence type="ECO:0000256" key="18">
    <source>
        <dbReference type="ARBA" id="ARBA00023180"/>
    </source>
</evidence>
<comment type="similarity">
    <text evidence="6">Belongs to the SCF family.</text>
</comment>